<accession>A0ABT4RMT2</accession>
<dbReference type="EMBL" id="JAPCID010000030">
    <property type="protein sequence ID" value="MDA0139882.1"/>
    <property type="molecule type" value="Genomic_DNA"/>
</dbReference>
<comment type="caution">
    <text evidence="1">The sequence shown here is derived from an EMBL/GenBank/DDBJ whole genome shotgun (WGS) entry which is preliminary data.</text>
</comment>
<dbReference type="InterPro" id="IPR003749">
    <property type="entry name" value="ThiS/MoaD-like"/>
</dbReference>
<reference evidence="1" key="1">
    <citation type="submission" date="2022-10" db="EMBL/GenBank/DDBJ databases">
        <title>The WGS of Solirubrobacter sp. CPCC 204708.</title>
        <authorList>
            <person name="Jiang Z."/>
        </authorList>
    </citation>
    <scope>NUCLEOTIDE SEQUENCE</scope>
    <source>
        <strain evidence="1">CPCC 204708</strain>
    </source>
</reference>
<dbReference type="InterPro" id="IPR012675">
    <property type="entry name" value="Beta-grasp_dom_sf"/>
</dbReference>
<dbReference type="InterPro" id="IPR052045">
    <property type="entry name" value="Sulfur_Carrier/Prot_Modifier"/>
</dbReference>
<sequence>MAKIKIPPVLRPSVGGEKEVQAEGGDVGSVLRALAEQHPATQQQLFGADGSLNRYVNVYLNDEDVRVLDGLDTSVGESDTLVILPAMAGGGA</sequence>
<dbReference type="InterPro" id="IPR054834">
    <property type="entry name" value="SAMP1_3"/>
</dbReference>
<dbReference type="RefSeq" id="WP_202957798.1">
    <property type="nucleotide sequence ID" value="NZ_JAPCID010000030.1"/>
</dbReference>
<dbReference type="Pfam" id="PF02597">
    <property type="entry name" value="ThiS"/>
    <property type="match status" value="1"/>
</dbReference>
<dbReference type="PANTHER" id="PTHR38031:SF1">
    <property type="entry name" value="SULFUR CARRIER PROTEIN CYSO"/>
    <property type="match status" value="1"/>
</dbReference>
<keyword evidence="2" id="KW-1185">Reference proteome</keyword>
<dbReference type="NCBIfam" id="NF041918">
    <property type="entry name" value="SAMP1"/>
    <property type="match status" value="1"/>
</dbReference>
<dbReference type="InterPro" id="IPR016155">
    <property type="entry name" value="Mopterin_synth/thiamin_S_b"/>
</dbReference>
<name>A0ABT4RMT2_9ACTN</name>
<proteinExistence type="predicted"/>
<evidence type="ECO:0000313" key="1">
    <source>
        <dbReference type="EMBL" id="MDA0139882.1"/>
    </source>
</evidence>
<protein>
    <submittedName>
        <fullName evidence="1">MoaD/ThiS family protein</fullName>
    </submittedName>
</protein>
<dbReference type="SUPFAM" id="SSF54285">
    <property type="entry name" value="MoaD/ThiS"/>
    <property type="match status" value="1"/>
</dbReference>
<dbReference type="PANTHER" id="PTHR38031">
    <property type="entry name" value="SULFUR CARRIER PROTEIN SLR0821-RELATED"/>
    <property type="match status" value="1"/>
</dbReference>
<evidence type="ECO:0000313" key="2">
    <source>
        <dbReference type="Proteomes" id="UP001147700"/>
    </source>
</evidence>
<organism evidence="1 2">
    <name type="scientific">Solirubrobacter deserti</name>
    <dbReference type="NCBI Taxonomy" id="2282478"/>
    <lineage>
        <taxon>Bacteria</taxon>
        <taxon>Bacillati</taxon>
        <taxon>Actinomycetota</taxon>
        <taxon>Thermoleophilia</taxon>
        <taxon>Solirubrobacterales</taxon>
        <taxon>Solirubrobacteraceae</taxon>
        <taxon>Solirubrobacter</taxon>
    </lineage>
</organism>
<dbReference type="Proteomes" id="UP001147700">
    <property type="component" value="Unassembled WGS sequence"/>
</dbReference>
<dbReference type="Gene3D" id="3.10.20.30">
    <property type="match status" value="1"/>
</dbReference>
<gene>
    <name evidence="1" type="ORF">OJ962_20435</name>
</gene>